<name>A0A392MDS2_9FABA</name>
<accession>A0A392MDS2</accession>
<dbReference type="EMBL" id="LXQA010008840">
    <property type="protein sequence ID" value="MCH85616.1"/>
    <property type="molecule type" value="Genomic_DNA"/>
</dbReference>
<evidence type="ECO:0000313" key="1">
    <source>
        <dbReference type="EMBL" id="MCH85616.1"/>
    </source>
</evidence>
<evidence type="ECO:0000313" key="2">
    <source>
        <dbReference type="Proteomes" id="UP000265520"/>
    </source>
</evidence>
<comment type="caution">
    <text evidence="1">The sequence shown here is derived from an EMBL/GenBank/DDBJ whole genome shotgun (WGS) entry which is preliminary data.</text>
</comment>
<protein>
    <submittedName>
        <fullName evidence="1">Uncharacterized protein</fullName>
    </submittedName>
</protein>
<keyword evidence="2" id="KW-1185">Reference proteome</keyword>
<organism evidence="1 2">
    <name type="scientific">Trifolium medium</name>
    <dbReference type="NCBI Taxonomy" id="97028"/>
    <lineage>
        <taxon>Eukaryota</taxon>
        <taxon>Viridiplantae</taxon>
        <taxon>Streptophyta</taxon>
        <taxon>Embryophyta</taxon>
        <taxon>Tracheophyta</taxon>
        <taxon>Spermatophyta</taxon>
        <taxon>Magnoliopsida</taxon>
        <taxon>eudicotyledons</taxon>
        <taxon>Gunneridae</taxon>
        <taxon>Pentapetalae</taxon>
        <taxon>rosids</taxon>
        <taxon>fabids</taxon>
        <taxon>Fabales</taxon>
        <taxon>Fabaceae</taxon>
        <taxon>Papilionoideae</taxon>
        <taxon>50 kb inversion clade</taxon>
        <taxon>NPAAA clade</taxon>
        <taxon>Hologalegina</taxon>
        <taxon>IRL clade</taxon>
        <taxon>Trifolieae</taxon>
        <taxon>Trifolium</taxon>
    </lineage>
</organism>
<sequence length="15" mass="1772">MVETFRNCFSPDPND</sequence>
<feature type="non-terminal residue" evidence="1">
    <location>
        <position position="15"/>
    </location>
</feature>
<dbReference type="Proteomes" id="UP000265520">
    <property type="component" value="Unassembled WGS sequence"/>
</dbReference>
<gene>
    <name evidence="1" type="ORF">A2U01_0006464</name>
</gene>
<reference evidence="1 2" key="1">
    <citation type="journal article" date="2018" name="Front. Plant Sci.">
        <title>Red Clover (Trifolium pratense) and Zigzag Clover (T. medium) - A Picture of Genomic Similarities and Differences.</title>
        <authorList>
            <person name="Dluhosova J."/>
            <person name="Istvanek J."/>
            <person name="Nedelnik J."/>
            <person name="Repkova J."/>
        </authorList>
    </citation>
    <scope>NUCLEOTIDE SEQUENCE [LARGE SCALE GENOMIC DNA]</scope>
    <source>
        <strain evidence="2">cv. 10/8</strain>
        <tissue evidence="1">Leaf</tissue>
    </source>
</reference>
<proteinExistence type="predicted"/>